<name>A0ACC3Z313_COLTU</name>
<keyword evidence="1" id="KW-0031">Aminopeptidase</keyword>
<dbReference type="Proteomes" id="UP000805649">
    <property type="component" value="Unassembled WGS sequence"/>
</dbReference>
<comment type="caution">
    <text evidence="1">The sequence shown here is derived from an EMBL/GenBank/DDBJ whole genome shotgun (WGS) entry which is preliminary data.</text>
</comment>
<organism evidence="1 2">
    <name type="scientific">Colletotrichum truncatum</name>
    <name type="common">Anthracnose fungus</name>
    <name type="synonym">Colletotrichum capsici</name>
    <dbReference type="NCBI Taxonomy" id="5467"/>
    <lineage>
        <taxon>Eukaryota</taxon>
        <taxon>Fungi</taxon>
        <taxon>Dikarya</taxon>
        <taxon>Ascomycota</taxon>
        <taxon>Pezizomycotina</taxon>
        <taxon>Sordariomycetes</taxon>
        <taxon>Hypocreomycetidae</taxon>
        <taxon>Glomerellales</taxon>
        <taxon>Glomerellaceae</taxon>
        <taxon>Colletotrichum</taxon>
        <taxon>Colletotrichum truncatum species complex</taxon>
    </lineage>
</organism>
<evidence type="ECO:0000313" key="2">
    <source>
        <dbReference type="Proteomes" id="UP000805649"/>
    </source>
</evidence>
<sequence length="596" mass="65856">MRHWISRLALASLLGAASVESKHKVEDFDWETITPARKLEYHSCYDEYKCARLIVPLDWLDESNPYTVALAIIKLPAKVPDNDPAFGGTIFTNPGGPGGSGVMQLLSEAHIFQETADTDSRKYEIFSWDPRGVQLTSPAADCYADQLARDTDTIQRAAIGPTISSPDALRRHWARVHGYGKICAQSAVNGSTIPYATTASVVRDMVHMLDKIQELRDEEAADRVVVDQGAQQPLQRRGEKDALRLQYWGLSYGTFLGNTFASMFPGRVGRIIVDGVVDADDYVAGGWRTNLQDTEELVAAFYKTCFTSGSKCALNRPSDKKWEDVRSRVLDLIAHLDNDPFFEVDGKSTHILTGYDVVNAFTRPMYDPYESFVPLAKKLNEAVEGNYTALLNTVKTQFPRLDETCLTPNTSTPSTVRGGEAAQSVVCGDAEDARNLTLADYQEYVSELVEQSPTFAGYWSQIRFACTAWDVRPKFRFTGPFTTPEHDPAVVEGKPAAPLLFLTSRLDPVTPVRNAYRMSERHPGSTVVIQESLGHCSISAGSKCMKEVIQKYMEHGIVPKDGTTCEADCDPWDGETCLPSTKGISVAGLSPQDMLF</sequence>
<keyword evidence="1" id="KW-0645">Protease</keyword>
<dbReference type="EMBL" id="VUJX02000003">
    <property type="protein sequence ID" value="KAL0938474.1"/>
    <property type="molecule type" value="Genomic_DNA"/>
</dbReference>
<keyword evidence="2" id="KW-1185">Reference proteome</keyword>
<keyword evidence="1" id="KW-0378">Hydrolase</keyword>
<reference evidence="1 2" key="1">
    <citation type="journal article" date="2020" name="Phytopathology">
        <title>Genome Sequence Resources of Colletotrichum truncatum, C. plurivorum, C. musicola, and C. sojae: Four Species Pathogenic to Soybean (Glycine max).</title>
        <authorList>
            <person name="Rogerio F."/>
            <person name="Boufleur T.R."/>
            <person name="Ciampi-Guillardi M."/>
            <person name="Sukno S.A."/>
            <person name="Thon M.R."/>
            <person name="Massola Junior N.S."/>
            <person name="Baroncelli R."/>
        </authorList>
    </citation>
    <scope>NUCLEOTIDE SEQUENCE [LARGE SCALE GENOMIC DNA]</scope>
    <source>
        <strain evidence="1 2">CMES1059</strain>
    </source>
</reference>
<protein>
    <submittedName>
        <fullName evidence="1">Tripeptidyl aminopeptidase 2</fullName>
    </submittedName>
</protein>
<evidence type="ECO:0000313" key="1">
    <source>
        <dbReference type="EMBL" id="KAL0938474.1"/>
    </source>
</evidence>
<accession>A0ACC3Z313</accession>
<gene>
    <name evidence="1" type="ORF">CTRU02_205084</name>
</gene>
<proteinExistence type="predicted"/>